<dbReference type="AlphaFoldDB" id="A0A1F7X7R6"/>
<proteinExistence type="predicted"/>
<reference evidence="1 2" key="1">
    <citation type="journal article" date="2016" name="Nat. Commun.">
        <title>Thousands of microbial genomes shed light on interconnected biogeochemical processes in an aquifer system.</title>
        <authorList>
            <person name="Anantharaman K."/>
            <person name="Brown C.T."/>
            <person name="Hug L.A."/>
            <person name="Sharon I."/>
            <person name="Castelle C.J."/>
            <person name="Probst A.J."/>
            <person name="Thomas B.C."/>
            <person name="Singh A."/>
            <person name="Wilkins M.J."/>
            <person name="Karaoz U."/>
            <person name="Brodie E.L."/>
            <person name="Williams K.H."/>
            <person name="Hubbard S.S."/>
            <person name="Banfield J.F."/>
        </authorList>
    </citation>
    <scope>NUCLEOTIDE SEQUENCE [LARGE SCALE GENOMIC DNA]</scope>
</reference>
<comment type="caution">
    <text evidence="1">The sequence shown here is derived from an EMBL/GenBank/DDBJ whole genome shotgun (WGS) entry which is preliminary data.</text>
</comment>
<protein>
    <submittedName>
        <fullName evidence="1">Uncharacterized protein</fullName>
    </submittedName>
</protein>
<evidence type="ECO:0000313" key="2">
    <source>
        <dbReference type="Proteomes" id="UP000176939"/>
    </source>
</evidence>
<organism evidence="1 2">
    <name type="scientific">Candidatus Woesebacteria bacterium RBG_13_36_22</name>
    <dbReference type="NCBI Taxonomy" id="1802478"/>
    <lineage>
        <taxon>Bacteria</taxon>
        <taxon>Candidatus Woeseibacteriota</taxon>
    </lineage>
</organism>
<name>A0A1F7X7R6_9BACT</name>
<sequence>MVKYKEYFQKMLRENRKLFDEFKKIHDNYALNSDGLQEEFNKQGEKVLEVIREYENRLCANTERGMYNKFSTGLAQKFQDEIRKEFSMIDYVGLKAETERISSFFIKKIKLT</sequence>
<evidence type="ECO:0000313" key="1">
    <source>
        <dbReference type="EMBL" id="OGM10408.1"/>
    </source>
</evidence>
<accession>A0A1F7X7R6</accession>
<gene>
    <name evidence="1" type="ORF">A2Z67_02905</name>
</gene>
<dbReference type="Proteomes" id="UP000176939">
    <property type="component" value="Unassembled WGS sequence"/>
</dbReference>
<dbReference type="EMBL" id="MGFQ01000013">
    <property type="protein sequence ID" value="OGM10408.1"/>
    <property type="molecule type" value="Genomic_DNA"/>
</dbReference>